<name>A0A183JC93_9TREM</name>
<dbReference type="WBParaSite" id="SCUD_0000029901-mRNA-1">
    <property type="protein sequence ID" value="SCUD_0000029901-mRNA-1"/>
    <property type="gene ID" value="SCUD_0000029901"/>
</dbReference>
<dbReference type="AlphaFoldDB" id="A0A183JC93"/>
<gene>
    <name evidence="1" type="ORF">SCUD_LOCUS300</name>
</gene>
<evidence type="ECO:0000313" key="2">
    <source>
        <dbReference type="Proteomes" id="UP000279833"/>
    </source>
</evidence>
<protein>
    <submittedName>
        <fullName evidence="1 3">Uncharacterized protein</fullName>
    </submittedName>
</protein>
<evidence type="ECO:0000313" key="1">
    <source>
        <dbReference type="EMBL" id="VDO60681.1"/>
    </source>
</evidence>
<proteinExistence type="predicted"/>
<keyword evidence="2" id="KW-1185">Reference proteome</keyword>
<sequence>MIECPNPIHTSGVNPNSFDLMKISHLECIINVTKHDSRKFPHPN</sequence>
<reference evidence="3" key="1">
    <citation type="submission" date="2016-06" db="UniProtKB">
        <authorList>
            <consortium name="WormBaseParasite"/>
        </authorList>
    </citation>
    <scope>IDENTIFICATION</scope>
</reference>
<reference evidence="1 2" key="2">
    <citation type="submission" date="2018-11" db="EMBL/GenBank/DDBJ databases">
        <authorList>
            <consortium name="Pathogen Informatics"/>
        </authorList>
    </citation>
    <scope>NUCLEOTIDE SEQUENCE [LARGE SCALE GENOMIC DNA]</scope>
    <source>
        <strain evidence="1">Dakar</strain>
        <strain evidence="2">Dakar, Senegal</strain>
    </source>
</reference>
<evidence type="ECO:0000313" key="3">
    <source>
        <dbReference type="WBParaSite" id="SCUD_0000029901-mRNA-1"/>
    </source>
</evidence>
<dbReference type="Proteomes" id="UP000279833">
    <property type="component" value="Unassembled WGS sequence"/>
</dbReference>
<dbReference type="EMBL" id="UZAK01000175">
    <property type="protein sequence ID" value="VDO60681.1"/>
    <property type="molecule type" value="Genomic_DNA"/>
</dbReference>
<organism evidence="3">
    <name type="scientific">Schistosoma curassoni</name>
    <dbReference type="NCBI Taxonomy" id="6186"/>
    <lineage>
        <taxon>Eukaryota</taxon>
        <taxon>Metazoa</taxon>
        <taxon>Spiralia</taxon>
        <taxon>Lophotrochozoa</taxon>
        <taxon>Platyhelminthes</taxon>
        <taxon>Trematoda</taxon>
        <taxon>Digenea</taxon>
        <taxon>Strigeidida</taxon>
        <taxon>Schistosomatoidea</taxon>
        <taxon>Schistosomatidae</taxon>
        <taxon>Schistosoma</taxon>
    </lineage>
</organism>
<accession>A0A183JC93</accession>